<gene>
    <name evidence="9" type="ORF">SAMN04487968_11725</name>
</gene>
<feature type="region of interest" description="Disordered" evidence="7">
    <location>
        <begin position="503"/>
        <end position="522"/>
    </location>
</feature>
<dbReference type="OrthoDB" id="226701at2"/>
<comment type="subcellular location">
    <subcellularLocation>
        <location evidence="1">Cell membrane</location>
        <topology evidence="1">Multi-pass membrane protein</topology>
    </subcellularLocation>
</comment>
<keyword evidence="5 8" id="KW-1133">Transmembrane helix</keyword>
<keyword evidence="4 8" id="KW-0812">Transmembrane</keyword>
<keyword evidence="6 8" id="KW-0472">Membrane</keyword>
<sequence>MIGQSSRADADSDLSAGVILLVGSSVVVGAAVLWIAGRLSLVIGGAGWSDAPFSQSPHFLIGILSGHAADTAWANAYPSSHSLNAPVFWSIAFAMSAFTVAVGVAACTTCRSGVTRGTPARWATRRRERSLAVPRDPEQRPWRLVAGRSRRTHRLLAGDDCVSAVAFGPNGSGKTTSLIVPNVLDWQGPVVLTTAKPQDLEPVITARRRNGPVWVIAPGGAPGHETSGWCPVTASHDDEAADRVAEWLVDASGMTDDPRARPWNAQARKYLKGLLLATHLDGAEAPIERWCQWIYAGERARDQVEDILRSNGHDETAQEYAATFTIHEEGKGSVLFTAMGLADTYSRPGIRTVTNEASGPDGFTADRLLDDGGTLCVVTPSGQGDRFAPYFTALLTAVIHAAETRAAGAGGPLTPRLLLALDEAGNVFRYPRLPHLLTTSRGNGIQLLLIYHDLAQVEHLYGGREVARTVVSNAKLRLLLPGVGDLETLRYWTDLLGRTRTLSHSETRGADGHRSRSRNDHTDDLAPLHVLQQLPDGEAVLVYQNLPPTRVRLQPWYRTRRFRHLRSVASPAGGMP</sequence>
<dbReference type="AlphaFoldDB" id="A0A1I1NH33"/>
<name>A0A1I1NH33_9ACTN</name>
<evidence type="ECO:0000256" key="1">
    <source>
        <dbReference type="ARBA" id="ARBA00004651"/>
    </source>
</evidence>
<evidence type="ECO:0000256" key="8">
    <source>
        <dbReference type="SAM" id="Phobius"/>
    </source>
</evidence>
<evidence type="ECO:0000313" key="9">
    <source>
        <dbReference type="EMBL" id="SFC97014.1"/>
    </source>
</evidence>
<protein>
    <submittedName>
        <fullName evidence="9">Type IV secretory pathway, VirD4 component, TraG/TraD family ATPase</fullName>
    </submittedName>
</protein>
<accession>A0A1I1NH33</accession>
<dbReference type="Gene3D" id="3.40.50.300">
    <property type="entry name" value="P-loop containing nucleotide triphosphate hydrolases"/>
    <property type="match status" value="1"/>
</dbReference>
<evidence type="ECO:0000256" key="5">
    <source>
        <dbReference type="ARBA" id="ARBA00022989"/>
    </source>
</evidence>
<dbReference type="Proteomes" id="UP000198832">
    <property type="component" value="Unassembled WGS sequence"/>
</dbReference>
<dbReference type="PANTHER" id="PTHR37937">
    <property type="entry name" value="CONJUGATIVE TRANSFER: DNA TRANSPORT"/>
    <property type="match status" value="1"/>
</dbReference>
<dbReference type="CDD" id="cd01127">
    <property type="entry name" value="TrwB_TraG_TraD_VirD4"/>
    <property type="match status" value="1"/>
</dbReference>
<dbReference type="InterPro" id="IPR003688">
    <property type="entry name" value="TraG/VirD4"/>
</dbReference>
<dbReference type="EMBL" id="FOLB01000017">
    <property type="protein sequence ID" value="SFC97014.1"/>
    <property type="molecule type" value="Genomic_DNA"/>
</dbReference>
<dbReference type="STRING" id="574651.SAMN04487968_11725"/>
<evidence type="ECO:0000313" key="10">
    <source>
        <dbReference type="Proteomes" id="UP000198832"/>
    </source>
</evidence>
<keyword evidence="3" id="KW-1003">Cell membrane</keyword>
<dbReference type="Pfam" id="PF02534">
    <property type="entry name" value="T4SS-DNA_transf"/>
    <property type="match status" value="1"/>
</dbReference>
<dbReference type="SUPFAM" id="SSF52540">
    <property type="entry name" value="P-loop containing nucleoside triphosphate hydrolases"/>
    <property type="match status" value="1"/>
</dbReference>
<comment type="similarity">
    <text evidence="2">Belongs to the VirD4/TraG family.</text>
</comment>
<evidence type="ECO:0000256" key="6">
    <source>
        <dbReference type="ARBA" id="ARBA00023136"/>
    </source>
</evidence>
<dbReference type="InterPro" id="IPR027417">
    <property type="entry name" value="P-loop_NTPase"/>
</dbReference>
<organism evidence="9 10">
    <name type="scientific">Nocardioides terrae</name>
    <dbReference type="NCBI Taxonomy" id="574651"/>
    <lineage>
        <taxon>Bacteria</taxon>
        <taxon>Bacillati</taxon>
        <taxon>Actinomycetota</taxon>
        <taxon>Actinomycetes</taxon>
        <taxon>Propionibacteriales</taxon>
        <taxon>Nocardioidaceae</taxon>
        <taxon>Nocardioides</taxon>
    </lineage>
</organism>
<dbReference type="InterPro" id="IPR051539">
    <property type="entry name" value="T4SS-coupling_protein"/>
</dbReference>
<evidence type="ECO:0000256" key="3">
    <source>
        <dbReference type="ARBA" id="ARBA00022475"/>
    </source>
</evidence>
<keyword evidence="10" id="KW-1185">Reference proteome</keyword>
<feature type="transmembrane region" description="Helical" evidence="8">
    <location>
        <begin position="87"/>
        <end position="106"/>
    </location>
</feature>
<dbReference type="RefSeq" id="WP_091126387.1">
    <property type="nucleotide sequence ID" value="NZ_FOLB01000017.1"/>
</dbReference>
<evidence type="ECO:0000256" key="2">
    <source>
        <dbReference type="ARBA" id="ARBA00008806"/>
    </source>
</evidence>
<feature type="transmembrane region" description="Helical" evidence="8">
    <location>
        <begin position="14"/>
        <end position="36"/>
    </location>
</feature>
<evidence type="ECO:0000256" key="4">
    <source>
        <dbReference type="ARBA" id="ARBA00022692"/>
    </source>
</evidence>
<proteinExistence type="inferred from homology"/>
<dbReference type="GO" id="GO:0005886">
    <property type="term" value="C:plasma membrane"/>
    <property type="evidence" value="ECO:0007669"/>
    <property type="project" value="UniProtKB-SubCell"/>
</dbReference>
<reference evidence="9 10" key="1">
    <citation type="submission" date="2016-10" db="EMBL/GenBank/DDBJ databases">
        <authorList>
            <person name="de Groot N.N."/>
        </authorList>
    </citation>
    <scope>NUCLEOTIDE SEQUENCE [LARGE SCALE GENOMIC DNA]</scope>
    <source>
        <strain evidence="9 10">CGMCC 1.7056</strain>
    </source>
</reference>
<evidence type="ECO:0000256" key="7">
    <source>
        <dbReference type="SAM" id="MobiDB-lite"/>
    </source>
</evidence>
<dbReference type="PANTHER" id="PTHR37937:SF1">
    <property type="entry name" value="CONJUGATIVE TRANSFER: DNA TRANSPORT"/>
    <property type="match status" value="1"/>
</dbReference>